<comment type="caution">
    <text evidence="5">The sequence shown here is derived from an EMBL/GenBank/DDBJ whole genome shotgun (WGS) entry which is preliminary data.</text>
</comment>
<dbReference type="AlphaFoldDB" id="A0A562ZS26"/>
<feature type="domain" description="MmgE/PrpD N-terminal" evidence="3">
    <location>
        <begin position="62"/>
        <end position="299"/>
    </location>
</feature>
<dbReference type="Pfam" id="PF03972">
    <property type="entry name" value="MmgE_PrpD_N"/>
    <property type="match status" value="1"/>
</dbReference>
<protein>
    <submittedName>
        <fullName evidence="5">MmgE/PrpD family protein</fullName>
    </submittedName>
</protein>
<dbReference type="InterPro" id="IPR045337">
    <property type="entry name" value="MmgE_PrpD_C"/>
</dbReference>
<feature type="region of interest" description="Disordered" evidence="2">
    <location>
        <begin position="18"/>
        <end position="44"/>
    </location>
</feature>
<accession>A0A562ZS26</accession>
<dbReference type="PANTHER" id="PTHR16943:SF8">
    <property type="entry name" value="2-METHYLCITRATE DEHYDRATASE"/>
    <property type="match status" value="1"/>
</dbReference>
<keyword evidence="6" id="KW-1185">Reference proteome</keyword>
<name>A0A562ZS26_9BURK</name>
<evidence type="ECO:0000313" key="6">
    <source>
        <dbReference type="Proteomes" id="UP000318199"/>
    </source>
</evidence>
<reference evidence="5 6" key="1">
    <citation type="submission" date="2019-07" db="EMBL/GenBank/DDBJ databases">
        <title>Caenimonas sedimenti sp. nov., isolated from activated sludge.</title>
        <authorList>
            <person name="Xu J."/>
        </authorList>
    </citation>
    <scope>NUCLEOTIDE SEQUENCE [LARGE SCALE GENOMIC DNA]</scope>
    <source>
        <strain evidence="5 6">HX-9-20</strain>
    </source>
</reference>
<dbReference type="PANTHER" id="PTHR16943">
    <property type="entry name" value="2-METHYLCITRATE DEHYDRATASE-RELATED"/>
    <property type="match status" value="1"/>
</dbReference>
<comment type="similarity">
    <text evidence="1">Belongs to the PrpD family.</text>
</comment>
<dbReference type="InterPro" id="IPR005656">
    <property type="entry name" value="MmgE_PrpD"/>
</dbReference>
<feature type="domain" description="MmgE/PrpD C-terminal" evidence="4">
    <location>
        <begin position="324"/>
        <end position="423"/>
    </location>
</feature>
<dbReference type="Gene3D" id="1.10.4100.10">
    <property type="entry name" value="2-methylcitrate dehydratase PrpD"/>
    <property type="match status" value="1"/>
</dbReference>
<dbReference type="InterPro" id="IPR042183">
    <property type="entry name" value="MmgE/PrpD_sf_1"/>
</dbReference>
<proteinExistence type="inferred from homology"/>
<evidence type="ECO:0000259" key="3">
    <source>
        <dbReference type="Pfam" id="PF03972"/>
    </source>
</evidence>
<evidence type="ECO:0000256" key="2">
    <source>
        <dbReference type="SAM" id="MobiDB-lite"/>
    </source>
</evidence>
<dbReference type="EMBL" id="VOBQ01000008">
    <property type="protein sequence ID" value="TWO71392.1"/>
    <property type="molecule type" value="Genomic_DNA"/>
</dbReference>
<sequence length="507" mass="53267">MDVYPLVHQPGPPRVRWGLSAPHAGHLSPNGSQDPVGEPSRRGDGLTVRQQIEETFTTLAQRLGCFVADLDLTQVPPPVVEKARTCLLNGYGIALGGHATSFAPVARRAALALDGERSGGATLLGDGRKTSVDGAALANSALFHGRAQEDTCGAGHFGTIMIPLLTALVEARGLPVARMLPALIAGYEVGGLLESAYGPKTTPAGLRASPLYGTLAAAAASAHLLGLDAGRSAAALANAASFTGGMLQSFADGTDEWRYQVGVAARNGLVATELARAGSRSAPSAFEGRSGFVKAFARSDCDVPALLARLGKEWSVQRVTFKPFPVCAFNQTPVTGALVLRDRLEGRALKQVRVRMNPFETGYAGMDAKGPFDSISGTLMSIPFCIALTLLRGTPSMAAMTTYDDADVNALTDRIDLVTDDSVPVLSCVIEAETAAGARLVQDQRMTVADFSYDWDTDSKLVRRIGAETGVPTAAYDRVETFCREPERAGIAAVLEAFAMLPKPPAN</sequence>
<evidence type="ECO:0000256" key="1">
    <source>
        <dbReference type="ARBA" id="ARBA00006174"/>
    </source>
</evidence>
<dbReference type="GO" id="GO:0016829">
    <property type="term" value="F:lyase activity"/>
    <property type="evidence" value="ECO:0007669"/>
    <property type="project" value="InterPro"/>
</dbReference>
<evidence type="ECO:0000313" key="5">
    <source>
        <dbReference type="EMBL" id="TWO71392.1"/>
    </source>
</evidence>
<dbReference type="InterPro" id="IPR045336">
    <property type="entry name" value="MmgE_PrpD_N"/>
</dbReference>
<dbReference type="InterPro" id="IPR036148">
    <property type="entry name" value="MmgE/PrpD_sf"/>
</dbReference>
<dbReference type="OrthoDB" id="8873320at2"/>
<evidence type="ECO:0000259" key="4">
    <source>
        <dbReference type="Pfam" id="PF19305"/>
    </source>
</evidence>
<dbReference type="Pfam" id="PF19305">
    <property type="entry name" value="MmgE_PrpD_C"/>
    <property type="match status" value="1"/>
</dbReference>
<dbReference type="Proteomes" id="UP000318199">
    <property type="component" value="Unassembled WGS sequence"/>
</dbReference>
<gene>
    <name evidence="5" type="ORF">FN976_10745</name>
</gene>
<dbReference type="SUPFAM" id="SSF103378">
    <property type="entry name" value="2-methylcitrate dehydratase PrpD"/>
    <property type="match status" value="1"/>
</dbReference>
<organism evidence="5 6">
    <name type="scientific">Caenimonas sedimenti</name>
    <dbReference type="NCBI Taxonomy" id="2596921"/>
    <lineage>
        <taxon>Bacteria</taxon>
        <taxon>Pseudomonadati</taxon>
        <taxon>Pseudomonadota</taxon>
        <taxon>Betaproteobacteria</taxon>
        <taxon>Burkholderiales</taxon>
        <taxon>Comamonadaceae</taxon>
        <taxon>Caenimonas</taxon>
    </lineage>
</organism>